<keyword evidence="8" id="KW-1185">Reference proteome</keyword>
<feature type="region of interest" description="Disordered" evidence="5">
    <location>
        <begin position="217"/>
        <end position="255"/>
    </location>
</feature>
<comment type="caution">
    <text evidence="7">The sequence shown here is derived from an EMBL/GenBank/DDBJ whole genome shotgun (WGS) entry which is preliminary data.</text>
</comment>
<sequence length="503" mass="54404">MELQSRPEALTVELARHQNGDLKKQLHERQPRIAALSDKALGTITAVPVTGPQVSSLQRLAGQGAAVLPQVRPKTLIPDSLPLTPGRDRPPQQPPTFQKATVVSIKNPSPALPTANNTVSHVPTAGGRPQALAEPGAISSALSGAGVAYAIISTAPSNAAAITPSTAVSVVSDSIKVQPLLISADSKPPPPSSLPPHLVPPHPCAIFQVIIIQPQVQAQPEGTAEARPPTEAPSQGAQATKKRKEDRPPSQENPEKIAFMVALGLVTTEHLEEIQSKRQERKRRSTANPAYSGLLETERKRLASNYLNTPLFLTARANEDPCWKNEITHDEHCATCKRGANLQPCGACPGAYHLSCLDPPLRTAPKGVWVCPRCQQKALKKDDGVPWTGMLAIVHSYVTHKTVKEEEKQKLLQRGSELQSEHQQLEERDRRLASAVKKCLELKTSLLARQRGTQSSLDRLRALLRLIQGEQMLQVTMTTASPAPMLAGPWTKHAALQHPQGHN</sequence>
<keyword evidence="2 4" id="KW-0863">Zinc-finger</keyword>
<gene>
    <name evidence="7" type="ORF">HJG63_015234</name>
</gene>
<proteinExistence type="predicted"/>
<keyword evidence="1" id="KW-0479">Metal-binding</keyword>
<feature type="domain" description="PHD-type" evidence="6">
    <location>
        <begin position="330"/>
        <end position="377"/>
    </location>
</feature>
<evidence type="ECO:0000256" key="4">
    <source>
        <dbReference type="PROSITE-ProRule" id="PRU00146"/>
    </source>
</evidence>
<protein>
    <submittedName>
        <fullName evidence="7">PHD finger protein 21B</fullName>
    </submittedName>
</protein>
<feature type="compositionally biased region" description="Basic and acidic residues" evidence="5">
    <location>
        <begin position="243"/>
        <end position="255"/>
    </location>
</feature>
<evidence type="ECO:0000313" key="7">
    <source>
        <dbReference type="EMBL" id="KAF6496999.1"/>
    </source>
</evidence>
<dbReference type="Gene3D" id="3.30.40.10">
    <property type="entry name" value="Zinc/RING finger domain, C3HC4 (zinc finger)"/>
    <property type="match status" value="1"/>
</dbReference>
<name>A0A7J8JL41_ROUAE</name>
<dbReference type="PROSITE" id="PS50016">
    <property type="entry name" value="ZF_PHD_2"/>
    <property type="match status" value="1"/>
</dbReference>
<dbReference type="SUPFAM" id="SSF57903">
    <property type="entry name" value="FYVE/PHD zinc finger"/>
    <property type="match status" value="1"/>
</dbReference>
<dbReference type="GO" id="GO:0008270">
    <property type="term" value="F:zinc ion binding"/>
    <property type="evidence" value="ECO:0007669"/>
    <property type="project" value="UniProtKB-KW"/>
</dbReference>
<organism evidence="7 8">
    <name type="scientific">Rousettus aegyptiacus</name>
    <name type="common">Egyptian fruit bat</name>
    <name type="synonym">Pteropus aegyptiacus</name>
    <dbReference type="NCBI Taxonomy" id="9407"/>
    <lineage>
        <taxon>Eukaryota</taxon>
        <taxon>Metazoa</taxon>
        <taxon>Chordata</taxon>
        <taxon>Craniata</taxon>
        <taxon>Vertebrata</taxon>
        <taxon>Euteleostomi</taxon>
        <taxon>Mammalia</taxon>
        <taxon>Eutheria</taxon>
        <taxon>Laurasiatheria</taxon>
        <taxon>Chiroptera</taxon>
        <taxon>Yinpterochiroptera</taxon>
        <taxon>Pteropodoidea</taxon>
        <taxon>Pteropodidae</taxon>
        <taxon>Rousettinae</taxon>
        <taxon>Rousettus</taxon>
    </lineage>
</organism>
<dbReference type="InterPro" id="IPR013083">
    <property type="entry name" value="Znf_RING/FYVE/PHD"/>
</dbReference>
<dbReference type="CDD" id="cd15524">
    <property type="entry name" value="PHD_PHF21B"/>
    <property type="match status" value="1"/>
</dbReference>
<dbReference type="EMBL" id="JACASE010000002">
    <property type="protein sequence ID" value="KAF6496999.1"/>
    <property type="molecule type" value="Genomic_DNA"/>
</dbReference>
<feature type="region of interest" description="Disordered" evidence="5">
    <location>
        <begin position="273"/>
        <end position="292"/>
    </location>
</feature>
<feature type="region of interest" description="Disordered" evidence="5">
    <location>
        <begin position="77"/>
        <end position="96"/>
    </location>
</feature>
<dbReference type="InterPro" id="IPR001965">
    <property type="entry name" value="Znf_PHD"/>
</dbReference>
<dbReference type="PANTHER" id="PTHR24102">
    <property type="entry name" value="PHD FINGER PROTEIN"/>
    <property type="match status" value="1"/>
</dbReference>
<dbReference type="PANTHER" id="PTHR24102:SF18">
    <property type="entry name" value="PHD FINGER PROTEIN 21B"/>
    <property type="match status" value="1"/>
</dbReference>
<reference evidence="7 8" key="1">
    <citation type="journal article" date="2020" name="Nature">
        <title>Six reference-quality genomes reveal evolution of bat adaptations.</title>
        <authorList>
            <person name="Jebb D."/>
            <person name="Huang Z."/>
            <person name="Pippel M."/>
            <person name="Hughes G.M."/>
            <person name="Lavrichenko K."/>
            <person name="Devanna P."/>
            <person name="Winkler S."/>
            <person name="Jermiin L.S."/>
            <person name="Skirmuntt E.C."/>
            <person name="Katzourakis A."/>
            <person name="Burkitt-Gray L."/>
            <person name="Ray D.A."/>
            <person name="Sullivan K.A.M."/>
            <person name="Roscito J.G."/>
            <person name="Kirilenko B.M."/>
            <person name="Davalos L.M."/>
            <person name="Corthals A.P."/>
            <person name="Power M.L."/>
            <person name="Jones G."/>
            <person name="Ransome R.D."/>
            <person name="Dechmann D.K.N."/>
            <person name="Locatelli A.G."/>
            <person name="Puechmaille S.J."/>
            <person name="Fedrigo O."/>
            <person name="Jarvis E.D."/>
            <person name="Hiller M."/>
            <person name="Vernes S.C."/>
            <person name="Myers E.W."/>
            <person name="Teeling E.C."/>
        </authorList>
    </citation>
    <scope>NUCLEOTIDE SEQUENCE [LARGE SCALE GENOMIC DNA]</scope>
    <source>
        <strain evidence="7">MRouAeg1</strain>
        <tissue evidence="7">Muscle</tissue>
    </source>
</reference>
<evidence type="ECO:0000256" key="5">
    <source>
        <dbReference type="SAM" id="MobiDB-lite"/>
    </source>
</evidence>
<dbReference type="InterPro" id="IPR019787">
    <property type="entry name" value="Znf_PHD-finger"/>
</dbReference>
<dbReference type="SMART" id="SM00249">
    <property type="entry name" value="PHD"/>
    <property type="match status" value="1"/>
</dbReference>
<evidence type="ECO:0000256" key="1">
    <source>
        <dbReference type="ARBA" id="ARBA00022723"/>
    </source>
</evidence>
<evidence type="ECO:0000259" key="6">
    <source>
        <dbReference type="PROSITE" id="PS50016"/>
    </source>
</evidence>
<evidence type="ECO:0000256" key="2">
    <source>
        <dbReference type="ARBA" id="ARBA00022771"/>
    </source>
</evidence>
<keyword evidence="3" id="KW-0862">Zinc</keyword>
<accession>A0A7J8JL41</accession>
<dbReference type="Proteomes" id="UP000593571">
    <property type="component" value="Unassembled WGS sequence"/>
</dbReference>
<dbReference type="AlphaFoldDB" id="A0A7J8JL41"/>
<dbReference type="Pfam" id="PF00628">
    <property type="entry name" value="PHD"/>
    <property type="match status" value="1"/>
</dbReference>
<dbReference type="InterPro" id="IPR011011">
    <property type="entry name" value="Znf_FYVE_PHD"/>
</dbReference>
<evidence type="ECO:0000313" key="8">
    <source>
        <dbReference type="Proteomes" id="UP000593571"/>
    </source>
</evidence>
<evidence type="ECO:0000256" key="3">
    <source>
        <dbReference type="ARBA" id="ARBA00022833"/>
    </source>
</evidence>